<reference evidence="1 2" key="1">
    <citation type="submission" date="2018-01" db="EMBL/GenBank/DDBJ databases">
        <title>Genomic Encyclopedia of Archaeal and Bacterial Type Strains, Phase II (KMG-II): from individual species to whole genera.</title>
        <authorList>
            <person name="Goeker M."/>
        </authorList>
    </citation>
    <scope>NUCLEOTIDE SEQUENCE [LARGE SCALE GENOMIC DNA]</scope>
    <source>
        <strain evidence="1 2">DSM 17023</strain>
    </source>
</reference>
<dbReference type="RefSeq" id="WP_103222713.1">
    <property type="nucleotide sequence ID" value="NZ_PPCN01000004.1"/>
</dbReference>
<dbReference type="EMBL" id="PPCN01000004">
    <property type="protein sequence ID" value="POF31745.1"/>
    <property type="molecule type" value="Genomic_DNA"/>
</dbReference>
<proteinExistence type="predicted"/>
<comment type="caution">
    <text evidence="1">The sequence shown here is derived from an EMBL/GenBank/DDBJ whole genome shotgun (WGS) entry which is preliminary data.</text>
</comment>
<name>A0A2S3UVJ1_9HYPH</name>
<organism evidence="1 2">
    <name type="scientific">Roseibium marinum</name>
    <dbReference type="NCBI Taxonomy" id="281252"/>
    <lineage>
        <taxon>Bacteria</taxon>
        <taxon>Pseudomonadati</taxon>
        <taxon>Pseudomonadota</taxon>
        <taxon>Alphaproteobacteria</taxon>
        <taxon>Hyphomicrobiales</taxon>
        <taxon>Stappiaceae</taxon>
        <taxon>Roseibium</taxon>
    </lineage>
</organism>
<protein>
    <recommendedName>
        <fullName evidence="3">PilZ domain-containing protein</fullName>
    </recommendedName>
</protein>
<keyword evidence="2" id="KW-1185">Reference proteome</keyword>
<dbReference type="OrthoDB" id="7678717at2"/>
<sequence>MSQTHFHSEDRPTPATRTRLRSGKLFDLDKKPICECTLYDLEDGDIGIVVAETELSVPDRVLIQDDKDLTLAFTQIRWRMGPYLFGAYLEPPIPLGMTARS</sequence>
<dbReference type="Proteomes" id="UP000236959">
    <property type="component" value="Unassembled WGS sequence"/>
</dbReference>
<evidence type="ECO:0000313" key="1">
    <source>
        <dbReference type="EMBL" id="POF31745.1"/>
    </source>
</evidence>
<dbReference type="AlphaFoldDB" id="A0A2S3UVJ1"/>
<evidence type="ECO:0008006" key="3">
    <source>
        <dbReference type="Google" id="ProtNLM"/>
    </source>
</evidence>
<gene>
    <name evidence="1" type="ORF">CLV41_104315</name>
</gene>
<evidence type="ECO:0000313" key="2">
    <source>
        <dbReference type="Proteomes" id="UP000236959"/>
    </source>
</evidence>
<accession>A0A2S3UVJ1</accession>